<name>A0A1I8QA52_STOCA</name>
<reference evidence="1" key="1">
    <citation type="submission" date="2020-05" db="UniProtKB">
        <authorList>
            <consortium name="EnsemblMetazoa"/>
        </authorList>
    </citation>
    <scope>IDENTIFICATION</scope>
    <source>
        <strain evidence="1">USDA</strain>
    </source>
</reference>
<dbReference type="VEuPathDB" id="VectorBase:SCAU015264"/>
<evidence type="ECO:0000313" key="2">
    <source>
        <dbReference type="Proteomes" id="UP000095300"/>
    </source>
</evidence>
<sequence>MITHASSYGFLRQLKLLGEPTVKLSNDDNLQLIRFNLRKHMKDAFERNQNNYNLRARVQNFNGGQIVYRRDFAQSNFDKAFNSKLAPVFIKARVKEKLGRHYYVLEDLDRKQMGTYYGKDIRR</sequence>
<dbReference type="Proteomes" id="UP000095300">
    <property type="component" value="Unassembled WGS sequence"/>
</dbReference>
<gene>
    <name evidence="1" type="primary">106095048</name>
</gene>
<dbReference type="STRING" id="35570.A0A1I8QA52"/>
<organism evidence="1 2">
    <name type="scientific">Stomoxys calcitrans</name>
    <name type="common">Stable fly</name>
    <name type="synonym">Conops calcitrans</name>
    <dbReference type="NCBI Taxonomy" id="35570"/>
    <lineage>
        <taxon>Eukaryota</taxon>
        <taxon>Metazoa</taxon>
        <taxon>Ecdysozoa</taxon>
        <taxon>Arthropoda</taxon>
        <taxon>Hexapoda</taxon>
        <taxon>Insecta</taxon>
        <taxon>Pterygota</taxon>
        <taxon>Neoptera</taxon>
        <taxon>Endopterygota</taxon>
        <taxon>Diptera</taxon>
        <taxon>Brachycera</taxon>
        <taxon>Muscomorpha</taxon>
        <taxon>Muscoidea</taxon>
        <taxon>Muscidae</taxon>
        <taxon>Stomoxys</taxon>
    </lineage>
</organism>
<dbReference type="EnsemblMetazoa" id="SCAU015264-RA">
    <property type="protein sequence ID" value="SCAU015264-PA"/>
    <property type="gene ID" value="SCAU015264"/>
</dbReference>
<evidence type="ECO:0000313" key="1">
    <source>
        <dbReference type="EnsemblMetazoa" id="SCAU015264-PA"/>
    </source>
</evidence>
<accession>A0A1I8QA52</accession>
<dbReference type="AlphaFoldDB" id="A0A1I8QA52"/>
<protein>
    <submittedName>
        <fullName evidence="1">Uncharacterized protein</fullName>
    </submittedName>
</protein>
<proteinExistence type="predicted"/>
<keyword evidence="2" id="KW-1185">Reference proteome</keyword>